<dbReference type="PROSITE" id="PS50160">
    <property type="entry name" value="DNA_LIGASE_A3"/>
    <property type="match status" value="1"/>
</dbReference>
<dbReference type="InterPro" id="IPR012309">
    <property type="entry name" value="DNA_ligase_ATP-dep_C"/>
</dbReference>
<dbReference type="NCBIfam" id="TIGR04120">
    <property type="entry name" value="DNA_lig_bact"/>
    <property type="match status" value="1"/>
</dbReference>
<name>A0A1B6VGT3_9PROT</name>
<dbReference type="Proteomes" id="UP000077786">
    <property type="component" value="Unassembled WGS sequence"/>
</dbReference>
<evidence type="ECO:0000256" key="6">
    <source>
        <dbReference type="ARBA" id="ARBA00022741"/>
    </source>
</evidence>
<dbReference type="CDD" id="cd07972">
    <property type="entry name" value="OBF_DNA_ligase_Arch_LigB"/>
    <property type="match status" value="1"/>
</dbReference>
<evidence type="ECO:0000256" key="8">
    <source>
        <dbReference type="ARBA" id="ARBA00022840"/>
    </source>
</evidence>
<dbReference type="GO" id="GO:0003677">
    <property type="term" value="F:DNA binding"/>
    <property type="evidence" value="ECO:0007669"/>
    <property type="project" value="InterPro"/>
</dbReference>
<dbReference type="GO" id="GO:0006260">
    <property type="term" value="P:DNA replication"/>
    <property type="evidence" value="ECO:0007669"/>
    <property type="project" value="UniProtKB-KW"/>
</dbReference>
<dbReference type="AlphaFoldDB" id="A0A1B6VGT3"/>
<keyword evidence="12" id="KW-0131">Cell cycle</keyword>
<dbReference type="Gene3D" id="3.30.470.30">
    <property type="entry name" value="DNA ligase/mRNA capping enzyme"/>
    <property type="match status" value="1"/>
</dbReference>
<dbReference type="GO" id="GO:0006310">
    <property type="term" value="P:DNA recombination"/>
    <property type="evidence" value="ECO:0007669"/>
    <property type="project" value="UniProtKB-KW"/>
</dbReference>
<dbReference type="GO" id="GO:0005524">
    <property type="term" value="F:ATP binding"/>
    <property type="evidence" value="ECO:0007669"/>
    <property type="project" value="UniProtKB-KW"/>
</dbReference>
<dbReference type="GO" id="GO:0046872">
    <property type="term" value="F:metal ion binding"/>
    <property type="evidence" value="ECO:0007669"/>
    <property type="project" value="UniProtKB-KW"/>
</dbReference>
<keyword evidence="3" id="KW-0132">Cell division</keyword>
<evidence type="ECO:0000256" key="2">
    <source>
        <dbReference type="ARBA" id="ARBA00022598"/>
    </source>
</evidence>
<organism evidence="15 16">
    <name type="scientific">Gluconobacter cerinus</name>
    <dbReference type="NCBI Taxonomy" id="38307"/>
    <lineage>
        <taxon>Bacteria</taxon>
        <taxon>Pseudomonadati</taxon>
        <taxon>Pseudomonadota</taxon>
        <taxon>Alphaproteobacteria</taxon>
        <taxon>Acetobacterales</taxon>
        <taxon>Acetobacteraceae</taxon>
        <taxon>Gluconobacter</taxon>
    </lineage>
</organism>
<dbReference type="Gene3D" id="1.10.3260.10">
    <property type="entry name" value="DNA ligase, ATP-dependent, N-terminal domain"/>
    <property type="match status" value="1"/>
</dbReference>
<dbReference type="Pfam" id="PF01068">
    <property type="entry name" value="DNA_ligase_A_M"/>
    <property type="match status" value="1"/>
</dbReference>
<dbReference type="Gene3D" id="2.40.50.140">
    <property type="entry name" value="Nucleic acid-binding proteins"/>
    <property type="match status" value="1"/>
</dbReference>
<dbReference type="NCBIfam" id="NF006701">
    <property type="entry name" value="PRK09247.1"/>
    <property type="match status" value="1"/>
</dbReference>
<evidence type="ECO:0000256" key="1">
    <source>
        <dbReference type="ARBA" id="ARBA00012727"/>
    </source>
</evidence>
<dbReference type="InterPro" id="IPR016059">
    <property type="entry name" value="DNA_ligase_ATP-dep_CS"/>
</dbReference>
<dbReference type="SUPFAM" id="SSF50249">
    <property type="entry name" value="Nucleic acid-binding proteins"/>
    <property type="match status" value="1"/>
</dbReference>
<evidence type="ECO:0000256" key="5">
    <source>
        <dbReference type="ARBA" id="ARBA00022723"/>
    </source>
</evidence>
<dbReference type="OrthoDB" id="9767858at2"/>
<dbReference type="Pfam" id="PF04679">
    <property type="entry name" value="DNA_ligase_A_C"/>
    <property type="match status" value="1"/>
</dbReference>
<dbReference type="PANTHER" id="PTHR45674:SF13">
    <property type="entry name" value="DNA LIGASE-RELATED"/>
    <property type="match status" value="1"/>
</dbReference>
<reference evidence="15 16" key="1">
    <citation type="submission" date="2016-03" db="EMBL/GenBank/DDBJ databases">
        <title>Draft genome sequence of Gluconobacter cerinus strain CECT 9110.</title>
        <authorList>
            <person name="Sainz F."/>
            <person name="Mas A."/>
            <person name="Torija M.J."/>
        </authorList>
    </citation>
    <scope>NUCLEOTIDE SEQUENCE [LARGE SCALE GENOMIC DNA]</scope>
    <source>
        <strain evidence="15 16">CECT 9110</strain>
    </source>
</reference>
<accession>A0A1B6VGT3</accession>
<protein>
    <recommendedName>
        <fullName evidence="1">DNA ligase (ATP)</fullName>
        <ecNumber evidence="1">6.5.1.1</ecNumber>
    </recommendedName>
</protein>
<evidence type="ECO:0000256" key="4">
    <source>
        <dbReference type="ARBA" id="ARBA00022705"/>
    </source>
</evidence>
<dbReference type="GO" id="GO:0006281">
    <property type="term" value="P:DNA repair"/>
    <property type="evidence" value="ECO:0007669"/>
    <property type="project" value="UniProtKB-KW"/>
</dbReference>
<proteinExistence type="predicted"/>
<evidence type="ECO:0000256" key="3">
    <source>
        <dbReference type="ARBA" id="ARBA00022618"/>
    </source>
</evidence>
<dbReference type="InterPro" id="IPR050191">
    <property type="entry name" value="ATP-dep_DNA_ligase"/>
</dbReference>
<dbReference type="CDD" id="cd07897">
    <property type="entry name" value="Adenylation_DNA_ligase_Bac1"/>
    <property type="match status" value="1"/>
</dbReference>
<dbReference type="PANTHER" id="PTHR45674">
    <property type="entry name" value="DNA LIGASE 1/3 FAMILY MEMBER"/>
    <property type="match status" value="1"/>
</dbReference>
<keyword evidence="10" id="KW-0233">DNA recombination</keyword>
<evidence type="ECO:0000259" key="14">
    <source>
        <dbReference type="PROSITE" id="PS50160"/>
    </source>
</evidence>
<keyword evidence="11" id="KW-0234">DNA repair</keyword>
<feature type="domain" description="ATP-dependent DNA ligase family profile" evidence="14">
    <location>
        <begin position="304"/>
        <end position="434"/>
    </location>
</feature>
<evidence type="ECO:0000256" key="9">
    <source>
        <dbReference type="ARBA" id="ARBA00022842"/>
    </source>
</evidence>
<comment type="caution">
    <text evidence="15">The sequence shown here is derived from an EMBL/GenBank/DDBJ whole genome shotgun (WGS) entry which is preliminary data.</text>
</comment>
<sequence length="531" mass="59904">MIEFATLLERLAFTPSRNMKLALLKEYFSMAPDPDRGYALAAMAGSLSFAAAKPAMLRALAMERIDPELFTWSYDYVGDLAETVALIWRPETGDYDTPEAPSLAEVVHTLERLPKTDVPDVVRGWLDVCDASSRYALLKLITGSLRVGASARLAKTALAELASVPPDDIEEVWHGLEAPYGALFAWVEGKGPKPDAKDAPVFRPPMLAQPLENVDLTAFDPAEWRAEWKWDGIRVQLVSTPQGERVYTRTAEDIGKAFPDVLATMQDLGSRVALDGELLVVQEGIVASFADLQQRLNRKSPTASMLRDMPAGIRLYDILFEDGEDLRSLPFDIRRQRLESWFARLKPPRMALSELIAFQNFDDLAKLRENARSEGIEGLMLKKADSPYVPGRPRGPWWKWKREPLTVDAVVMYAQRGHGKRSSFYSDYTFGLWRTVDGERELVPIGKAYSGFTDEELKFLDKWIRDHTTKRFGPVREVAHGLVLEIAFDAAQYSKRHKSGVALRFPRVARIRRDKPAEEADNLENFIQAFL</sequence>
<keyword evidence="9" id="KW-0460">Magnesium</keyword>
<evidence type="ECO:0000313" key="16">
    <source>
        <dbReference type="Proteomes" id="UP000077786"/>
    </source>
</evidence>
<dbReference type="PATRIC" id="fig|38307.3.peg.3080"/>
<evidence type="ECO:0000256" key="11">
    <source>
        <dbReference type="ARBA" id="ARBA00023204"/>
    </source>
</evidence>
<dbReference type="GO" id="GO:0003910">
    <property type="term" value="F:DNA ligase (ATP) activity"/>
    <property type="evidence" value="ECO:0007669"/>
    <property type="project" value="UniProtKB-EC"/>
</dbReference>
<keyword evidence="7" id="KW-0227">DNA damage</keyword>
<keyword evidence="5" id="KW-0479">Metal-binding</keyword>
<keyword evidence="2 15" id="KW-0436">Ligase</keyword>
<gene>
    <name evidence="15" type="ORF">A0123_02945</name>
</gene>
<dbReference type="EMBL" id="LUTU01000016">
    <property type="protein sequence ID" value="OAJ66431.1"/>
    <property type="molecule type" value="Genomic_DNA"/>
</dbReference>
<dbReference type="InterPro" id="IPR012310">
    <property type="entry name" value="DNA_ligase_ATP-dep_cent"/>
</dbReference>
<dbReference type="GO" id="GO:0051301">
    <property type="term" value="P:cell division"/>
    <property type="evidence" value="ECO:0007669"/>
    <property type="project" value="UniProtKB-KW"/>
</dbReference>
<evidence type="ECO:0000256" key="13">
    <source>
        <dbReference type="ARBA" id="ARBA00034003"/>
    </source>
</evidence>
<dbReference type="InterPro" id="IPR036599">
    <property type="entry name" value="DNA_ligase_N_sf"/>
</dbReference>
<keyword evidence="8" id="KW-0067">ATP-binding</keyword>
<dbReference type="EC" id="6.5.1.1" evidence="1"/>
<evidence type="ECO:0000256" key="10">
    <source>
        <dbReference type="ARBA" id="ARBA00023172"/>
    </source>
</evidence>
<evidence type="ECO:0000256" key="7">
    <source>
        <dbReference type="ARBA" id="ARBA00022763"/>
    </source>
</evidence>
<dbReference type="InterPro" id="IPR026333">
    <property type="entry name" value="ATP_dep_DNA_lig_pp_1105_fam"/>
</dbReference>
<dbReference type="InterPro" id="IPR012340">
    <property type="entry name" value="NA-bd_OB-fold"/>
</dbReference>
<keyword evidence="6" id="KW-0547">Nucleotide-binding</keyword>
<comment type="catalytic activity">
    <reaction evidence="13">
        <text>ATP + (deoxyribonucleotide)n-3'-hydroxyl + 5'-phospho-(deoxyribonucleotide)m = (deoxyribonucleotide)n+m + AMP + diphosphate.</text>
        <dbReference type="EC" id="6.5.1.1"/>
    </reaction>
</comment>
<evidence type="ECO:0000256" key="12">
    <source>
        <dbReference type="ARBA" id="ARBA00023306"/>
    </source>
</evidence>
<evidence type="ECO:0000313" key="15">
    <source>
        <dbReference type="EMBL" id="OAJ66431.1"/>
    </source>
</evidence>
<dbReference type="Pfam" id="PF04675">
    <property type="entry name" value="DNA_ligase_A_N"/>
    <property type="match status" value="1"/>
</dbReference>
<dbReference type="InterPro" id="IPR012308">
    <property type="entry name" value="DNA_ligase_ATP-dep_N"/>
</dbReference>
<dbReference type="PROSITE" id="PS00697">
    <property type="entry name" value="DNA_LIGASE_A1"/>
    <property type="match status" value="1"/>
</dbReference>
<dbReference type="RefSeq" id="WP_064275373.1">
    <property type="nucleotide sequence ID" value="NZ_LUTU01000016.1"/>
</dbReference>
<dbReference type="SUPFAM" id="SSF56091">
    <property type="entry name" value="DNA ligase/mRNA capping enzyme, catalytic domain"/>
    <property type="match status" value="1"/>
</dbReference>
<keyword evidence="4" id="KW-0235">DNA replication</keyword>